<keyword evidence="1" id="KW-0732">Signal</keyword>
<dbReference type="RefSeq" id="WP_406853623.1">
    <property type="nucleotide sequence ID" value="NZ_CP157484.1"/>
</dbReference>
<gene>
    <name evidence="2" type="ORF">ABEG18_13740</name>
</gene>
<dbReference type="Gene3D" id="3.40.190.10">
    <property type="entry name" value="Periplasmic binding protein-like II"/>
    <property type="match status" value="2"/>
</dbReference>
<dbReference type="AlphaFoldDB" id="A0AAU7J9B2"/>
<evidence type="ECO:0000256" key="1">
    <source>
        <dbReference type="SAM" id="SignalP"/>
    </source>
</evidence>
<name>A0AAU7J9B2_9HYPH</name>
<reference evidence="2" key="1">
    <citation type="submission" date="2024-05" db="EMBL/GenBank/DDBJ databases">
        <authorList>
            <person name="Kim S."/>
            <person name="Heo J."/>
            <person name="Choi H."/>
            <person name="Choi Y."/>
            <person name="Kwon S.-W."/>
            <person name="Kim Y."/>
        </authorList>
    </citation>
    <scope>NUCLEOTIDE SEQUENCE</scope>
    <source>
        <strain evidence="2">KACC 23698</strain>
    </source>
</reference>
<evidence type="ECO:0000313" key="2">
    <source>
        <dbReference type="EMBL" id="XBO36807.1"/>
    </source>
</evidence>
<dbReference type="EMBL" id="CP157484">
    <property type="protein sequence ID" value="XBO36807.1"/>
    <property type="molecule type" value="Genomic_DNA"/>
</dbReference>
<dbReference type="SUPFAM" id="SSF53850">
    <property type="entry name" value="Periplasmic binding protein-like II"/>
    <property type="match status" value="1"/>
</dbReference>
<dbReference type="Pfam" id="PF13379">
    <property type="entry name" value="NMT1_2"/>
    <property type="match status" value="1"/>
</dbReference>
<protein>
    <submittedName>
        <fullName evidence="2">ABC transporter substrate-binding protein</fullName>
    </submittedName>
</protein>
<dbReference type="PROSITE" id="PS51257">
    <property type="entry name" value="PROKAR_LIPOPROTEIN"/>
    <property type="match status" value="1"/>
</dbReference>
<dbReference type="PANTHER" id="PTHR30024">
    <property type="entry name" value="ALIPHATIC SULFONATES-BINDING PROTEIN-RELATED"/>
    <property type="match status" value="1"/>
</dbReference>
<dbReference type="PANTHER" id="PTHR30024:SF2">
    <property type="entry name" value="ABC TRANSPORTER SUBSTRATE-BINDING PROTEIN"/>
    <property type="match status" value="1"/>
</dbReference>
<accession>A0AAU7J9B2</accession>
<proteinExistence type="predicted"/>
<feature type="signal peptide" evidence="1">
    <location>
        <begin position="1"/>
        <end position="23"/>
    </location>
</feature>
<feature type="chain" id="PRO_5043324736" evidence="1">
    <location>
        <begin position="24"/>
        <end position="333"/>
    </location>
</feature>
<organism evidence="2">
    <name type="scientific">Alsobacter sp. KACC 23698</name>
    <dbReference type="NCBI Taxonomy" id="3149229"/>
    <lineage>
        <taxon>Bacteria</taxon>
        <taxon>Pseudomonadati</taxon>
        <taxon>Pseudomonadota</taxon>
        <taxon>Alphaproteobacteria</taxon>
        <taxon>Hyphomicrobiales</taxon>
        <taxon>Alsobacteraceae</taxon>
        <taxon>Alsobacter</taxon>
    </lineage>
</organism>
<sequence length="333" mass="35007">MIHKALMAGAVAAALMACGPAAAQTETKIGIGFGVGFLPMFIVDELDLVEKHAKAAGLDVKATYQRFSGSAAMQDAVLSGSVDMGVYGVPAMLIAWDKARNTPSQVFGIAGVNSSPLVLLSNKEGAKDIGDLAPTDKIAMPAIVSPQMYALQMISEKKFGPGQQDKLKNQVVGLPHPEAVAAMLSAGTEVKAYFSSPPFTQIVLASGKAKPIATSEDAYGGRSTFLALGATKRWIDANPKMPEVMVKAIAEATAMIREQPEKAAEIYLKVEPSKTMDVAKVAAMLKAMPDDFGVEVHGVKTVSDFMSRHGGLKNTPASFKDVFLPVIHGTASN</sequence>